<protein>
    <submittedName>
        <fullName evidence="1">Uncharacterized protein</fullName>
    </submittedName>
</protein>
<dbReference type="AlphaFoldDB" id="A0A1Q9EWC8"/>
<sequence>MPIAKLTAGRGRRRDPTCTEATAVVHERLKRVFFAAGELDLRAQQHVTKKVCVVTAHPPHLVRRREMSSQGARNNSSSHCIISSQPQLVEDVTGTKARGRRPPASQVHLESDLCMPGCNQIPVAAWQQLEGATWRKLTKVDFRQCFDKESKGIEAAAGLLAALARCPELQELQMSFCSEIPAAAWQQLQGATWPKLTKVEVDQCFGENSKGADGVAGLLTALARCAELKDGKIYGLSREHLEELRRLRRSS</sequence>
<name>A0A1Q9EWC8_SYMMI</name>
<evidence type="ECO:0000313" key="1">
    <source>
        <dbReference type="EMBL" id="OLQ11730.1"/>
    </source>
</evidence>
<dbReference type="Proteomes" id="UP000186817">
    <property type="component" value="Unassembled WGS sequence"/>
</dbReference>
<keyword evidence="2" id="KW-1185">Reference proteome</keyword>
<evidence type="ECO:0000313" key="2">
    <source>
        <dbReference type="Proteomes" id="UP000186817"/>
    </source>
</evidence>
<dbReference type="Gene3D" id="3.80.10.10">
    <property type="entry name" value="Ribonuclease Inhibitor"/>
    <property type="match status" value="1"/>
</dbReference>
<dbReference type="EMBL" id="LSRX01000055">
    <property type="protein sequence ID" value="OLQ11730.1"/>
    <property type="molecule type" value="Genomic_DNA"/>
</dbReference>
<comment type="caution">
    <text evidence="1">The sequence shown here is derived from an EMBL/GenBank/DDBJ whole genome shotgun (WGS) entry which is preliminary data.</text>
</comment>
<reference evidence="1 2" key="1">
    <citation type="submission" date="2016-02" db="EMBL/GenBank/DDBJ databases">
        <title>Genome analysis of coral dinoflagellate symbionts highlights evolutionary adaptations to a symbiotic lifestyle.</title>
        <authorList>
            <person name="Aranda M."/>
            <person name="Li Y."/>
            <person name="Liew Y.J."/>
            <person name="Baumgarten S."/>
            <person name="Simakov O."/>
            <person name="Wilson M."/>
            <person name="Piel J."/>
            <person name="Ashoor H."/>
            <person name="Bougouffa S."/>
            <person name="Bajic V.B."/>
            <person name="Ryu T."/>
            <person name="Ravasi T."/>
            <person name="Bayer T."/>
            <person name="Micklem G."/>
            <person name="Kim H."/>
            <person name="Bhak J."/>
            <person name="Lajeunesse T.C."/>
            <person name="Voolstra C.R."/>
        </authorList>
    </citation>
    <scope>NUCLEOTIDE SEQUENCE [LARGE SCALE GENOMIC DNA]</scope>
    <source>
        <strain evidence="1 2">CCMP2467</strain>
    </source>
</reference>
<dbReference type="SUPFAM" id="SSF52047">
    <property type="entry name" value="RNI-like"/>
    <property type="match status" value="1"/>
</dbReference>
<accession>A0A1Q9EWC8</accession>
<organism evidence="1 2">
    <name type="scientific">Symbiodinium microadriaticum</name>
    <name type="common">Dinoflagellate</name>
    <name type="synonym">Zooxanthella microadriatica</name>
    <dbReference type="NCBI Taxonomy" id="2951"/>
    <lineage>
        <taxon>Eukaryota</taxon>
        <taxon>Sar</taxon>
        <taxon>Alveolata</taxon>
        <taxon>Dinophyceae</taxon>
        <taxon>Suessiales</taxon>
        <taxon>Symbiodiniaceae</taxon>
        <taxon>Symbiodinium</taxon>
    </lineage>
</organism>
<dbReference type="OrthoDB" id="414670at2759"/>
<gene>
    <name evidence="1" type="ORF">AK812_SmicGene4455</name>
</gene>
<proteinExistence type="predicted"/>
<dbReference type="InterPro" id="IPR032675">
    <property type="entry name" value="LRR_dom_sf"/>
</dbReference>